<dbReference type="RefSeq" id="WP_235726348.1">
    <property type="nucleotide sequence ID" value="NZ_JAKGCU010000054.1"/>
</dbReference>
<protein>
    <submittedName>
        <fullName evidence="8">Site-specific integrase</fullName>
    </submittedName>
</protein>
<organism evidence="8 9">
    <name type="scientific">Gordonia tangerina</name>
    <dbReference type="NCBI Taxonomy" id="2911060"/>
    <lineage>
        <taxon>Bacteria</taxon>
        <taxon>Bacillati</taxon>
        <taxon>Actinomycetota</taxon>
        <taxon>Actinomycetes</taxon>
        <taxon>Mycobacteriales</taxon>
        <taxon>Gordoniaceae</taxon>
        <taxon>Gordonia</taxon>
    </lineage>
</organism>
<evidence type="ECO:0000256" key="1">
    <source>
        <dbReference type="ARBA" id="ARBA00022908"/>
    </source>
</evidence>
<reference evidence="8" key="1">
    <citation type="submission" date="2022-01" db="EMBL/GenBank/DDBJ databases">
        <title>Gordonia xiamenensis sp. nov., isolated from surface seawater in Xiamen.</title>
        <authorList>
            <person name="He Y.F."/>
        </authorList>
    </citation>
    <scope>NUCLEOTIDE SEQUENCE</scope>
    <source>
        <strain evidence="8">GW1C4-4</strain>
    </source>
</reference>
<dbReference type="PROSITE" id="PS51898">
    <property type="entry name" value="TYR_RECOMBINASE"/>
    <property type="match status" value="1"/>
</dbReference>
<dbReference type="InterPro" id="IPR044068">
    <property type="entry name" value="CB"/>
</dbReference>
<evidence type="ECO:0000256" key="5">
    <source>
        <dbReference type="SAM" id="MobiDB-lite"/>
    </source>
</evidence>
<dbReference type="SUPFAM" id="SSF56349">
    <property type="entry name" value="DNA breaking-rejoining enzymes"/>
    <property type="match status" value="1"/>
</dbReference>
<feature type="region of interest" description="Disordered" evidence="5">
    <location>
        <begin position="1"/>
        <end position="43"/>
    </location>
</feature>
<keyword evidence="1" id="KW-0229">DNA integration</keyword>
<evidence type="ECO:0000313" key="8">
    <source>
        <dbReference type="EMBL" id="MCF3941518.1"/>
    </source>
</evidence>
<name>A0ABS9DQW0_9ACTN</name>
<gene>
    <name evidence="8" type="ORF">L1892_24485</name>
</gene>
<dbReference type="Gene3D" id="1.10.443.10">
    <property type="entry name" value="Intergrase catalytic core"/>
    <property type="match status" value="1"/>
</dbReference>
<accession>A0ABS9DQW0</accession>
<evidence type="ECO:0000259" key="7">
    <source>
        <dbReference type="PROSITE" id="PS51900"/>
    </source>
</evidence>
<dbReference type="Proteomes" id="UP001108089">
    <property type="component" value="Unassembled WGS sequence"/>
</dbReference>
<evidence type="ECO:0000256" key="2">
    <source>
        <dbReference type="ARBA" id="ARBA00023125"/>
    </source>
</evidence>
<feature type="compositionally biased region" description="Basic and acidic residues" evidence="5">
    <location>
        <begin position="25"/>
        <end position="42"/>
    </location>
</feature>
<keyword evidence="9" id="KW-1185">Reference proteome</keyword>
<dbReference type="CDD" id="cd00397">
    <property type="entry name" value="DNA_BRE_C"/>
    <property type="match status" value="1"/>
</dbReference>
<dbReference type="InterPro" id="IPR013762">
    <property type="entry name" value="Integrase-like_cat_sf"/>
</dbReference>
<keyword evidence="3" id="KW-0233">DNA recombination</keyword>
<sequence length="455" mass="51119">MPKAAPLTLHAKRANPNPATTAVDGRPDVQHQRGLTPREPKPKVSLHLVDPAQPELFHVRRDWQRFAAGTSAPLPALTPGAEALLELFHQHAREHGWHASPRNSAARSLRIVLGWLGADAPIREEDIRALTENRRNAGIRRVLQFLGAHNMLVTDPEHHGEAAQRAVEARITSLPTSISNEIRCWVKVMRGQGRLPHPQFPYATIRSYLNCLRPVLMTWTQQVSSLREITPDDIQAALDDRPPVTARNLLSALHSLFRALKQERVIFRDPTRGISLPAIRRLPAPIPTDQLRGLIDRTDGAMAKLVVALIAIHGLRKQETCQLQLDDLDLAAGRLLVRRDPRHHTVYLDELTHTLAASWLCERRERWSRTDNPHLLVSQVTADDLALPPVSNRVLDTIFERLGLTPTRLRRDRILDEAAQTADPVHLIRVFGISAKTAMTYIQAAHPERRSTGPR</sequence>
<dbReference type="Gene3D" id="1.10.150.130">
    <property type="match status" value="1"/>
</dbReference>
<dbReference type="InterPro" id="IPR004107">
    <property type="entry name" value="Integrase_SAM-like_N"/>
</dbReference>
<dbReference type="PROSITE" id="PS51900">
    <property type="entry name" value="CB"/>
    <property type="match status" value="1"/>
</dbReference>
<feature type="domain" description="Tyr recombinase" evidence="6">
    <location>
        <begin position="281"/>
        <end position="455"/>
    </location>
</feature>
<dbReference type="Pfam" id="PF02899">
    <property type="entry name" value="Phage_int_SAM_1"/>
    <property type="match status" value="1"/>
</dbReference>
<feature type="domain" description="Core-binding (CB)" evidence="7">
    <location>
        <begin position="176"/>
        <end position="261"/>
    </location>
</feature>
<evidence type="ECO:0000256" key="4">
    <source>
        <dbReference type="PROSITE-ProRule" id="PRU01248"/>
    </source>
</evidence>
<evidence type="ECO:0000259" key="6">
    <source>
        <dbReference type="PROSITE" id="PS51898"/>
    </source>
</evidence>
<dbReference type="InterPro" id="IPR010998">
    <property type="entry name" value="Integrase_recombinase_N"/>
</dbReference>
<proteinExistence type="predicted"/>
<evidence type="ECO:0000256" key="3">
    <source>
        <dbReference type="ARBA" id="ARBA00023172"/>
    </source>
</evidence>
<dbReference type="EMBL" id="JAKGCU010000054">
    <property type="protein sequence ID" value="MCF3941518.1"/>
    <property type="molecule type" value="Genomic_DNA"/>
</dbReference>
<dbReference type="InterPro" id="IPR011010">
    <property type="entry name" value="DNA_brk_join_enz"/>
</dbReference>
<evidence type="ECO:0000313" key="9">
    <source>
        <dbReference type="Proteomes" id="UP001108089"/>
    </source>
</evidence>
<keyword evidence="2 4" id="KW-0238">DNA-binding</keyword>
<dbReference type="InterPro" id="IPR002104">
    <property type="entry name" value="Integrase_catalytic"/>
</dbReference>
<comment type="caution">
    <text evidence="8">The sequence shown here is derived from an EMBL/GenBank/DDBJ whole genome shotgun (WGS) entry which is preliminary data.</text>
</comment>